<gene>
    <name evidence="1" type="ORF">SAMN05444350_1374</name>
</gene>
<evidence type="ECO:0000313" key="2">
    <source>
        <dbReference type="Proteomes" id="UP000184192"/>
    </source>
</evidence>
<reference evidence="2" key="1">
    <citation type="submission" date="2016-11" db="EMBL/GenBank/DDBJ databases">
        <authorList>
            <person name="Varghese N."/>
            <person name="Submissions S."/>
        </authorList>
    </citation>
    <scope>NUCLEOTIDE SEQUENCE [LARGE SCALE GENOMIC DNA]</scope>
    <source>
        <strain evidence="2">DSM 26884</strain>
    </source>
</reference>
<organism evidence="1 2">
    <name type="scientific">Bacteroides stercorirosoris</name>
    <dbReference type="NCBI Taxonomy" id="871324"/>
    <lineage>
        <taxon>Bacteria</taxon>
        <taxon>Pseudomonadati</taxon>
        <taxon>Bacteroidota</taxon>
        <taxon>Bacteroidia</taxon>
        <taxon>Bacteroidales</taxon>
        <taxon>Bacteroidaceae</taxon>
        <taxon>Bacteroides</taxon>
    </lineage>
</organism>
<sequence>MANKDLQYNYISKGISFYFLPAILVRTRLRELSCRTATFITFPCGN</sequence>
<dbReference type="EMBL" id="FQZN01000037">
    <property type="protein sequence ID" value="SHJ57664.1"/>
    <property type="molecule type" value="Genomic_DNA"/>
</dbReference>
<protein>
    <submittedName>
        <fullName evidence="1">Uncharacterized protein</fullName>
    </submittedName>
</protein>
<evidence type="ECO:0000313" key="1">
    <source>
        <dbReference type="EMBL" id="SHJ57664.1"/>
    </source>
</evidence>
<name>A0A1M6KFE8_9BACE</name>
<proteinExistence type="predicted"/>
<accession>A0A1M6KFE8</accession>
<dbReference type="Proteomes" id="UP000184192">
    <property type="component" value="Unassembled WGS sequence"/>
</dbReference>
<keyword evidence="2" id="KW-1185">Reference proteome</keyword>
<dbReference type="AlphaFoldDB" id="A0A1M6KFE8"/>